<keyword evidence="2" id="KW-1185">Reference proteome</keyword>
<proteinExistence type="predicted"/>
<protein>
    <recommendedName>
        <fullName evidence="3">Integrase catalytic domain-containing protein</fullName>
    </recommendedName>
</protein>
<comment type="caution">
    <text evidence="1">The sequence shown here is derived from an EMBL/GenBank/DDBJ whole genome shotgun (WGS) entry which is preliminary data.</text>
</comment>
<dbReference type="EMBL" id="BAABZQ010000001">
    <property type="protein sequence ID" value="GAA6498860.1"/>
    <property type="molecule type" value="Genomic_DNA"/>
</dbReference>
<name>A0ABQ0BQQ2_9FIRM</name>
<reference evidence="1 2" key="1">
    <citation type="submission" date="2024-04" db="EMBL/GenBank/DDBJ databases">
        <title>Defined microbial consortia suppress multidrug-resistant proinflammatory Enterobacteriaceae via ecological control.</title>
        <authorList>
            <person name="Furuichi M."/>
            <person name="Kawaguchi T."/>
            <person name="Pust M."/>
            <person name="Yasuma K."/>
            <person name="Plichta D."/>
            <person name="Hasegawa N."/>
            <person name="Ohya T."/>
            <person name="Bhattarai S."/>
            <person name="Sasajima S."/>
            <person name="Aoto Y."/>
            <person name="Tuganbaev T."/>
            <person name="Yaginuma M."/>
            <person name="Ueda M."/>
            <person name="Okahashi N."/>
            <person name="Amafuji K."/>
            <person name="Kiridooshi Y."/>
            <person name="Sugita K."/>
            <person name="Strazar M."/>
            <person name="Skelly A."/>
            <person name="Suda W."/>
            <person name="Hattori M."/>
            <person name="Nakamoto N."/>
            <person name="Caballero S."/>
            <person name="Norman J."/>
            <person name="Olle B."/>
            <person name="Tanoue T."/>
            <person name="Arita M."/>
            <person name="Bucci V."/>
            <person name="Atarashi K."/>
            <person name="Xavier R."/>
            <person name="Honda K."/>
        </authorList>
    </citation>
    <scope>NUCLEOTIDE SEQUENCE [LARGE SCALE GENOMIC DNA]</scope>
    <source>
        <strain evidence="2">k34-0107-D12</strain>
    </source>
</reference>
<evidence type="ECO:0000313" key="1">
    <source>
        <dbReference type="EMBL" id="GAA6498860.1"/>
    </source>
</evidence>
<evidence type="ECO:0008006" key="3">
    <source>
        <dbReference type="Google" id="ProtNLM"/>
    </source>
</evidence>
<dbReference type="RefSeq" id="WP_227210292.1">
    <property type="nucleotide sequence ID" value="NZ_BAABZQ010000001.1"/>
</dbReference>
<evidence type="ECO:0000313" key="2">
    <source>
        <dbReference type="Proteomes" id="UP001600941"/>
    </source>
</evidence>
<sequence length="211" mass="24113">MTLLGIDKVLHLYEYENLPQELVYQKNDDELSSGTLIPAPVTYGQRQIALPIPNLIQGKLWADRPGERLSVGIGKYGTKKDGGIYMCVLLDMYDQKPVSCSYGVYYGPQLVQKALEIYFFLLEQEGLGRRKRNPILHSSRNPVFRNRTYCGILGRFPVRPSMTSPGERGGIANISTYFSCLKRRLGGCIFEDWQDAVDWLENDRERHSQPF</sequence>
<organism evidence="1 2">
    <name type="scientific">Blautia parvula</name>
    <dbReference type="NCBI Taxonomy" id="2877527"/>
    <lineage>
        <taxon>Bacteria</taxon>
        <taxon>Bacillati</taxon>
        <taxon>Bacillota</taxon>
        <taxon>Clostridia</taxon>
        <taxon>Lachnospirales</taxon>
        <taxon>Lachnospiraceae</taxon>
        <taxon>Blautia</taxon>
    </lineage>
</organism>
<gene>
    <name evidence="1" type="ORF">K340107D12_16760</name>
</gene>
<accession>A0ABQ0BQQ2</accession>
<dbReference type="Proteomes" id="UP001600941">
    <property type="component" value="Unassembled WGS sequence"/>
</dbReference>